<feature type="compositionally biased region" description="Polar residues" evidence="1">
    <location>
        <begin position="80"/>
        <end position="100"/>
    </location>
</feature>
<dbReference type="RefSeq" id="WP_090088476.1">
    <property type="nucleotide sequence ID" value="NZ_FOMG01000002.1"/>
</dbReference>
<feature type="domain" description="M23ase beta-sheet core" evidence="3">
    <location>
        <begin position="134"/>
        <end position="235"/>
    </location>
</feature>
<dbReference type="SUPFAM" id="SSF51261">
    <property type="entry name" value="Duplicated hybrid motif"/>
    <property type="match status" value="1"/>
</dbReference>
<dbReference type="EMBL" id="FOMG01000002">
    <property type="protein sequence ID" value="SFC32755.1"/>
    <property type="molecule type" value="Genomic_DNA"/>
</dbReference>
<dbReference type="InterPro" id="IPR011055">
    <property type="entry name" value="Dup_hybrid_motif"/>
</dbReference>
<sequence>MDKNFKHKFKDLFRKESFYIALFLCLCIMAAVGTVSYKRLNSQKELTKVQEAEKEITLNINDKSVTNEIPNAERVEKSADNSQLNKTTATKDNSKSVASTTKTVKLSNPLDGTISREYTYPKPVKVEDNIYRSIRGINLTAKVGTQVKAASDGVVETVGNAGVEEGIVVEIKHANGLKTRYGNLDQDVSVKTGEKVSANQVIGKVGETAKLFDAEKFGEYLNLQVINAKGEQVNPEQYFSLKTN</sequence>
<dbReference type="Proteomes" id="UP000199263">
    <property type="component" value="Unassembled WGS sequence"/>
</dbReference>
<keyword evidence="2" id="KW-1133">Transmembrane helix</keyword>
<evidence type="ECO:0000256" key="1">
    <source>
        <dbReference type="SAM" id="MobiDB-lite"/>
    </source>
</evidence>
<keyword evidence="5" id="KW-1185">Reference proteome</keyword>
<organism evidence="4 5">
    <name type="scientific">Clostridium uliginosum</name>
    <dbReference type="NCBI Taxonomy" id="119641"/>
    <lineage>
        <taxon>Bacteria</taxon>
        <taxon>Bacillati</taxon>
        <taxon>Bacillota</taxon>
        <taxon>Clostridia</taxon>
        <taxon>Eubacteriales</taxon>
        <taxon>Clostridiaceae</taxon>
        <taxon>Clostridium</taxon>
    </lineage>
</organism>
<dbReference type="STRING" id="119641.SAMN05421842_102191"/>
<accession>A0A1I1I9P9</accession>
<feature type="transmembrane region" description="Helical" evidence="2">
    <location>
        <begin position="18"/>
        <end position="37"/>
    </location>
</feature>
<dbReference type="AlphaFoldDB" id="A0A1I1I9P9"/>
<evidence type="ECO:0000256" key="2">
    <source>
        <dbReference type="SAM" id="Phobius"/>
    </source>
</evidence>
<evidence type="ECO:0000259" key="3">
    <source>
        <dbReference type="Pfam" id="PF01551"/>
    </source>
</evidence>
<reference evidence="4 5" key="1">
    <citation type="submission" date="2016-10" db="EMBL/GenBank/DDBJ databases">
        <authorList>
            <person name="de Groot N.N."/>
        </authorList>
    </citation>
    <scope>NUCLEOTIDE SEQUENCE [LARGE SCALE GENOMIC DNA]</scope>
    <source>
        <strain evidence="4 5">DSM 12992</strain>
    </source>
</reference>
<name>A0A1I1I9P9_9CLOT</name>
<dbReference type="InterPro" id="IPR050570">
    <property type="entry name" value="Cell_wall_metabolism_enzyme"/>
</dbReference>
<proteinExistence type="predicted"/>
<gene>
    <name evidence="4" type="ORF">SAMN05421842_102191</name>
</gene>
<feature type="region of interest" description="Disordered" evidence="1">
    <location>
        <begin position="75"/>
        <end position="100"/>
    </location>
</feature>
<keyword evidence="2" id="KW-0472">Membrane</keyword>
<evidence type="ECO:0000313" key="4">
    <source>
        <dbReference type="EMBL" id="SFC32755.1"/>
    </source>
</evidence>
<dbReference type="OrthoDB" id="9801106at2"/>
<dbReference type="InterPro" id="IPR016047">
    <property type="entry name" value="M23ase_b-sheet_dom"/>
</dbReference>
<dbReference type="CDD" id="cd12797">
    <property type="entry name" value="M23_peptidase"/>
    <property type="match status" value="1"/>
</dbReference>
<dbReference type="Gene3D" id="2.70.70.10">
    <property type="entry name" value="Glucose Permease (Domain IIA)"/>
    <property type="match status" value="1"/>
</dbReference>
<protein>
    <submittedName>
        <fullName evidence="4">Peptidase family M23</fullName>
    </submittedName>
</protein>
<keyword evidence="2" id="KW-0812">Transmembrane</keyword>
<dbReference type="PANTHER" id="PTHR21666">
    <property type="entry name" value="PEPTIDASE-RELATED"/>
    <property type="match status" value="1"/>
</dbReference>
<evidence type="ECO:0000313" key="5">
    <source>
        <dbReference type="Proteomes" id="UP000199263"/>
    </source>
</evidence>
<dbReference type="GO" id="GO:0004222">
    <property type="term" value="F:metalloendopeptidase activity"/>
    <property type="evidence" value="ECO:0007669"/>
    <property type="project" value="TreeGrafter"/>
</dbReference>
<dbReference type="Pfam" id="PF01551">
    <property type="entry name" value="Peptidase_M23"/>
    <property type="match status" value="1"/>
</dbReference>
<dbReference type="PANTHER" id="PTHR21666:SF270">
    <property type="entry name" value="MUREIN HYDROLASE ACTIVATOR ENVC"/>
    <property type="match status" value="1"/>
</dbReference>